<keyword evidence="1 5" id="KW-0732">Signal</keyword>
<evidence type="ECO:0000256" key="3">
    <source>
        <dbReference type="ARBA" id="ARBA00022837"/>
    </source>
</evidence>
<evidence type="ECO:0000259" key="6">
    <source>
        <dbReference type="Pfam" id="PF03160"/>
    </source>
</evidence>
<dbReference type="GO" id="GO:0007154">
    <property type="term" value="P:cell communication"/>
    <property type="evidence" value="ECO:0007669"/>
    <property type="project" value="InterPro"/>
</dbReference>
<evidence type="ECO:0000256" key="4">
    <source>
        <dbReference type="ARBA" id="ARBA00023065"/>
    </source>
</evidence>
<comment type="caution">
    <text evidence="7">The sequence shown here is derived from an EMBL/GenBank/DDBJ whole genome shotgun (WGS) entry which is preliminary data.</text>
</comment>
<reference evidence="7" key="1">
    <citation type="submission" date="2023-03" db="EMBL/GenBank/DDBJ databases">
        <authorList>
            <person name="Steffen K."/>
            <person name="Cardenas P."/>
        </authorList>
    </citation>
    <scope>NUCLEOTIDE SEQUENCE</scope>
</reference>
<evidence type="ECO:0000256" key="1">
    <source>
        <dbReference type="ARBA" id="ARBA00022729"/>
    </source>
</evidence>
<dbReference type="SUPFAM" id="SSF141072">
    <property type="entry name" value="CalX-like"/>
    <property type="match status" value="1"/>
</dbReference>
<keyword evidence="2" id="KW-0677">Repeat</keyword>
<protein>
    <recommendedName>
        <fullName evidence="6">Calx-beta domain-containing protein</fullName>
    </recommendedName>
</protein>
<dbReference type="PANTHER" id="PTHR11878:SF65">
    <property type="entry name" value="NA_CA-EXCHANGE PROTEIN, ISOFORM G"/>
    <property type="match status" value="1"/>
</dbReference>
<evidence type="ECO:0000256" key="5">
    <source>
        <dbReference type="SAM" id="SignalP"/>
    </source>
</evidence>
<name>A0AA35X3C5_GEOBA</name>
<evidence type="ECO:0000313" key="7">
    <source>
        <dbReference type="EMBL" id="CAI8036550.1"/>
    </source>
</evidence>
<dbReference type="InterPro" id="IPR038081">
    <property type="entry name" value="CalX-like_sf"/>
</dbReference>
<keyword evidence="8" id="KW-1185">Reference proteome</keyword>
<feature type="domain" description="Calx-beta" evidence="6">
    <location>
        <begin position="12"/>
        <end position="90"/>
    </location>
</feature>
<accession>A0AA35X3C5</accession>
<feature type="signal peptide" evidence="5">
    <location>
        <begin position="1"/>
        <end position="20"/>
    </location>
</feature>
<dbReference type="GO" id="GO:0030001">
    <property type="term" value="P:metal ion transport"/>
    <property type="evidence" value="ECO:0007669"/>
    <property type="project" value="TreeGrafter"/>
</dbReference>
<dbReference type="EMBL" id="CASHTH010002878">
    <property type="protein sequence ID" value="CAI8036550.1"/>
    <property type="molecule type" value="Genomic_DNA"/>
</dbReference>
<dbReference type="Proteomes" id="UP001174909">
    <property type="component" value="Unassembled WGS sequence"/>
</dbReference>
<proteinExistence type="predicted"/>
<organism evidence="7 8">
    <name type="scientific">Geodia barretti</name>
    <name type="common">Barrett's horny sponge</name>
    <dbReference type="NCBI Taxonomy" id="519541"/>
    <lineage>
        <taxon>Eukaryota</taxon>
        <taxon>Metazoa</taxon>
        <taxon>Porifera</taxon>
        <taxon>Demospongiae</taxon>
        <taxon>Heteroscleromorpha</taxon>
        <taxon>Tetractinellida</taxon>
        <taxon>Astrophorina</taxon>
        <taxon>Geodiidae</taxon>
        <taxon>Geodia</taxon>
    </lineage>
</organism>
<dbReference type="InterPro" id="IPR051171">
    <property type="entry name" value="CaCA"/>
</dbReference>
<dbReference type="InterPro" id="IPR003644">
    <property type="entry name" value="Calx_beta"/>
</dbReference>
<dbReference type="Pfam" id="PF03160">
    <property type="entry name" value="Calx-beta"/>
    <property type="match status" value="1"/>
</dbReference>
<feature type="chain" id="PRO_5041398960" description="Calx-beta domain-containing protein" evidence="5">
    <location>
        <begin position="21"/>
        <end position="228"/>
    </location>
</feature>
<keyword evidence="4" id="KW-0406">Ion transport</keyword>
<keyword evidence="4" id="KW-0813">Transport</keyword>
<dbReference type="AlphaFoldDB" id="A0AA35X3C5"/>
<dbReference type="GO" id="GO:0016020">
    <property type="term" value="C:membrane"/>
    <property type="evidence" value="ECO:0007669"/>
    <property type="project" value="InterPro"/>
</dbReference>
<sequence length="228" mass="25508">MVNALCITILCVFTTSDGRADSPEDYTALTQAERRFSPCISQVCIELETINDGLVEGDENMFVSLTTGNNWDSRLSLNRTNAQVTIEDDDYVTIGLQRTDYTFSSTAEKVEVCVYMSNSSGSQTNCPIGFPVDIFFNFTEAVFEVDSAQELSAGEGIEKVGETALKLQFEMCQSEFCFDISQRNVTREDRGRFEIFLAATPEYGRIIVLDPEKQEAILKFVNSFDDCN</sequence>
<dbReference type="Gene3D" id="2.60.40.2030">
    <property type="match status" value="1"/>
</dbReference>
<evidence type="ECO:0000313" key="8">
    <source>
        <dbReference type="Proteomes" id="UP001174909"/>
    </source>
</evidence>
<evidence type="ECO:0000256" key="2">
    <source>
        <dbReference type="ARBA" id="ARBA00022737"/>
    </source>
</evidence>
<gene>
    <name evidence="7" type="ORF">GBAR_LOCUS20478</name>
</gene>
<keyword evidence="3" id="KW-0106">Calcium</keyword>
<dbReference type="PANTHER" id="PTHR11878">
    <property type="entry name" value="SODIUM/CALCIUM EXCHANGER"/>
    <property type="match status" value="1"/>
</dbReference>